<sequence>MPYHTHHTSARWHHTLCKSLMAGGVLVSCSVHAETTVTKQKETVAKSTPEHVDVVGIRQPRRLDQTGTSGQFVTSSQLRQKQVRDTNDLGRVLPGLQIQNSGSFLFPAITVRGITSAQDLYHPATTFYIDDVPVLPINAMQSLVDIESVQFLRGPQTALYGQSAEGGVVDITTRQPGARPHASFEAGAESRYGYHVTGTADGTILKDWLYGSIALTSQDQQGNISNPATGSKHLGGFESRGGRATLRLAPTDHPWEVSFSVDGACSYGSQDVYVGFNNLQNRQVASAVPGTPDPRLSRCGHDESLRGLYHFNGWKLTAIASWQDSSISRSFPYYSYISTQPEQWSANTQELRFGTEGKHRFYDVVTGFYHQTTYQDRTSQTAAYVPSYIPYPLTSSHNRSETVALYGNVYWHLLKNLDLGMGGRLSRDMASIAFNSTYGGQTLYTGAKSRNQNMSLGNISLDYEALPGWHLHGRISQGYKPAGFNYAPTSIADATSYNPERELSYEIGSIYRQKNFFARAGYFYNNLQNEQVYVGPAGYQTIASAARAHASGVEGEIQWEFKPGWSIGADGNRTLSKFDSFNDGAGNNYAGLRMPYVPEFMAAGHLSARFQTGFGRIEPGLDLRVTGPQYFDITNQLKQPTYAQLDLRTTWTLGTRYEVMLYANNVTDKLYRTYAFTGPAGNVAQISFGRTVGFNLKVAIGDSPK</sequence>
<feature type="domain" description="TonB-dependent receptor-like beta-barrel" evidence="14">
    <location>
        <begin position="300"/>
        <end position="666"/>
    </location>
</feature>
<dbReference type="RefSeq" id="WP_149279446.1">
    <property type="nucleotide sequence ID" value="NZ_CP043506.1"/>
</dbReference>
<evidence type="ECO:0000313" key="17">
    <source>
        <dbReference type="Proteomes" id="UP000324536"/>
    </source>
</evidence>
<dbReference type="InterPro" id="IPR036942">
    <property type="entry name" value="Beta-barrel_TonB_sf"/>
</dbReference>
<evidence type="ECO:0000256" key="12">
    <source>
        <dbReference type="RuleBase" id="RU003357"/>
    </source>
</evidence>
<name>A0A5C1YRP3_9PROT</name>
<dbReference type="GO" id="GO:0009279">
    <property type="term" value="C:cell outer membrane"/>
    <property type="evidence" value="ECO:0007669"/>
    <property type="project" value="UniProtKB-SubCell"/>
</dbReference>
<dbReference type="PANTHER" id="PTHR32552:SF81">
    <property type="entry name" value="TONB-DEPENDENT OUTER MEMBRANE RECEPTOR"/>
    <property type="match status" value="1"/>
</dbReference>
<keyword evidence="13" id="KW-0732">Signal</keyword>
<evidence type="ECO:0000256" key="13">
    <source>
        <dbReference type="SAM" id="SignalP"/>
    </source>
</evidence>
<dbReference type="Proteomes" id="UP000324536">
    <property type="component" value="Chromosome"/>
</dbReference>
<keyword evidence="7" id="KW-0406">Ion transport</keyword>
<keyword evidence="5 11" id="KW-0812">Transmembrane</keyword>
<dbReference type="AlphaFoldDB" id="A0A5C1YRP3"/>
<evidence type="ECO:0000259" key="14">
    <source>
        <dbReference type="Pfam" id="PF00593"/>
    </source>
</evidence>
<dbReference type="EMBL" id="CP043506">
    <property type="protein sequence ID" value="QEO17770.1"/>
    <property type="molecule type" value="Genomic_DNA"/>
</dbReference>
<keyword evidence="3 11" id="KW-1134">Transmembrane beta strand</keyword>
<keyword evidence="4" id="KW-0410">Iron transport</keyword>
<evidence type="ECO:0000256" key="9">
    <source>
        <dbReference type="ARBA" id="ARBA00023136"/>
    </source>
</evidence>
<feature type="signal peptide" evidence="13">
    <location>
        <begin position="1"/>
        <end position="33"/>
    </location>
</feature>
<evidence type="ECO:0000256" key="6">
    <source>
        <dbReference type="ARBA" id="ARBA00023004"/>
    </source>
</evidence>
<keyword evidence="9 11" id="KW-0472">Membrane</keyword>
<organism evidence="16 17">
    <name type="scientific">Acetobacter vaccinii</name>
    <dbReference type="NCBI Taxonomy" id="2592655"/>
    <lineage>
        <taxon>Bacteria</taxon>
        <taxon>Pseudomonadati</taxon>
        <taxon>Pseudomonadota</taxon>
        <taxon>Alphaproteobacteria</taxon>
        <taxon>Acetobacterales</taxon>
        <taxon>Acetobacteraceae</taxon>
        <taxon>Acetobacter</taxon>
    </lineage>
</organism>
<evidence type="ECO:0000256" key="4">
    <source>
        <dbReference type="ARBA" id="ARBA00022496"/>
    </source>
</evidence>
<dbReference type="InterPro" id="IPR039426">
    <property type="entry name" value="TonB-dep_rcpt-like"/>
</dbReference>
<evidence type="ECO:0000256" key="8">
    <source>
        <dbReference type="ARBA" id="ARBA00023077"/>
    </source>
</evidence>
<dbReference type="Pfam" id="PF00593">
    <property type="entry name" value="TonB_dep_Rec_b-barrel"/>
    <property type="match status" value="1"/>
</dbReference>
<keyword evidence="10 11" id="KW-0998">Cell outer membrane</keyword>
<accession>A0A5C1YRP3</accession>
<dbReference type="OrthoDB" id="7455607at2"/>
<protein>
    <submittedName>
        <fullName evidence="16">TonB-dependent receptor</fullName>
    </submittedName>
</protein>
<proteinExistence type="inferred from homology"/>
<evidence type="ECO:0000256" key="7">
    <source>
        <dbReference type="ARBA" id="ARBA00023065"/>
    </source>
</evidence>
<dbReference type="PROSITE" id="PS52016">
    <property type="entry name" value="TONB_DEPENDENT_REC_3"/>
    <property type="match status" value="1"/>
</dbReference>
<evidence type="ECO:0000256" key="11">
    <source>
        <dbReference type="PROSITE-ProRule" id="PRU01360"/>
    </source>
</evidence>
<evidence type="ECO:0000256" key="2">
    <source>
        <dbReference type="ARBA" id="ARBA00022448"/>
    </source>
</evidence>
<evidence type="ECO:0000256" key="10">
    <source>
        <dbReference type="ARBA" id="ARBA00023237"/>
    </source>
</evidence>
<dbReference type="Gene3D" id="2.40.170.20">
    <property type="entry name" value="TonB-dependent receptor, beta-barrel domain"/>
    <property type="match status" value="1"/>
</dbReference>
<keyword evidence="2 11" id="KW-0813">Transport</keyword>
<gene>
    <name evidence="16" type="ORF">FLP30_08550</name>
</gene>
<evidence type="ECO:0000313" key="16">
    <source>
        <dbReference type="EMBL" id="QEO17770.1"/>
    </source>
</evidence>
<keyword evidence="8 12" id="KW-0798">TonB box</keyword>
<dbReference type="SUPFAM" id="SSF56935">
    <property type="entry name" value="Porins"/>
    <property type="match status" value="1"/>
</dbReference>
<dbReference type="InterPro" id="IPR000531">
    <property type="entry name" value="Beta-barrel_TonB"/>
</dbReference>
<dbReference type="Pfam" id="PF07715">
    <property type="entry name" value="Plug"/>
    <property type="match status" value="1"/>
</dbReference>
<dbReference type="GO" id="GO:0006826">
    <property type="term" value="P:iron ion transport"/>
    <property type="evidence" value="ECO:0007669"/>
    <property type="project" value="UniProtKB-KW"/>
</dbReference>
<reference evidence="16 17" key="1">
    <citation type="submission" date="2019-09" db="EMBL/GenBank/DDBJ databases">
        <title>Genome sequencing of strain KACC 21233.</title>
        <authorList>
            <person name="Heo J."/>
            <person name="Kim S.-J."/>
            <person name="Kim J.-S."/>
            <person name="Hong S.-B."/>
            <person name="Kwon S.-W."/>
        </authorList>
    </citation>
    <scope>NUCLEOTIDE SEQUENCE [LARGE SCALE GENOMIC DNA]</scope>
    <source>
        <strain evidence="16 17">KACC 21233</strain>
    </source>
</reference>
<dbReference type="KEGG" id="acek:FLP30_08550"/>
<dbReference type="PANTHER" id="PTHR32552">
    <property type="entry name" value="FERRICHROME IRON RECEPTOR-RELATED"/>
    <property type="match status" value="1"/>
</dbReference>
<comment type="similarity">
    <text evidence="11 12">Belongs to the TonB-dependent receptor family.</text>
</comment>
<dbReference type="InterPro" id="IPR012910">
    <property type="entry name" value="Plug_dom"/>
</dbReference>
<comment type="subcellular location">
    <subcellularLocation>
        <location evidence="1 11">Cell outer membrane</location>
        <topology evidence="1 11">Multi-pass membrane protein</topology>
    </subcellularLocation>
</comment>
<evidence type="ECO:0000256" key="5">
    <source>
        <dbReference type="ARBA" id="ARBA00022692"/>
    </source>
</evidence>
<evidence type="ECO:0000259" key="15">
    <source>
        <dbReference type="Pfam" id="PF07715"/>
    </source>
</evidence>
<evidence type="ECO:0000256" key="1">
    <source>
        <dbReference type="ARBA" id="ARBA00004571"/>
    </source>
</evidence>
<keyword evidence="6" id="KW-0408">Iron</keyword>
<feature type="domain" description="TonB-dependent receptor plug" evidence="15">
    <location>
        <begin position="65"/>
        <end position="168"/>
    </location>
</feature>
<keyword evidence="17" id="KW-1185">Reference proteome</keyword>
<feature type="chain" id="PRO_5023030947" evidence="13">
    <location>
        <begin position="34"/>
        <end position="705"/>
    </location>
</feature>
<evidence type="ECO:0000256" key="3">
    <source>
        <dbReference type="ARBA" id="ARBA00022452"/>
    </source>
</evidence>
<keyword evidence="16" id="KW-0675">Receptor</keyword>